<name>A0A453QTX3_AEGTS</name>
<keyword evidence="2" id="KW-1185">Reference proteome</keyword>
<proteinExistence type="predicted"/>
<evidence type="ECO:0000313" key="2">
    <source>
        <dbReference type="Proteomes" id="UP000015105"/>
    </source>
</evidence>
<reference evidence="1" key="5">
    <citation type="journal article" date="2021" name="G3 (Bethesda)">
        <title>Aegilops tauschii genome assembly Aet v5.0 features greater sequence contiguity and improved annotation.</title>
        <authorList>
            <person name="Wang L."/>
            <person name="Zhu T."/>
            <person name="Rodriguez J.C."/>
            <person name="Deal K.R."/>
            <person name="Dubcovsky J."/>
            <person name="McGuire P.E."/>
            <person name="Lux T."/>
            <person name="Spannagl M."/>
            <person name="Mayer K.F.X."/>
            <person name="Baldrich P."/>
            <person name="Meyers B.C."/>
            <person name="Huo N."/>
            <person name="Gu Y.Q."/>
            <person name="Zhou H."/>
            <person name="Devos K.M."/>
            <person name="Bennetzen J.L."/>
            <person name="Unver T."/>
            <person name="Budak H."/>
            <person name="Gulick P.J."/>
            <person name="Galiba G."/>
            <person name="Kalapos B."/>
            <person name="Nelson D.R."/>
            <person name="Li P."/>
            <person name="You F.M."/>
            <person name="Luo M.C."/>
            <person name="Dvorak J."/>
        </authorList>
    </citation>
    <scope>NUCLEOTIDE SEQUENCE [LARGE SCALE GENOMIC DNA]</scope>
    <source>
        <strain evidence="1">cv. AL8/78</strain>
    </source>
</reference>
<reference evidence="2" key="1">
    <citation type="journal article" date="2014" name="Science">
        <title>Ancient hybridizations among the ancestral genomes of bread wheat.</title>
        <authorList>
            <consortium name="International Wheat Genome Sequencing Consortium,"/>
            <person name="Marcussen T."/>
            <person name="Sandve S.R."/>
            <person name="Heier L."/>
            <person name="Spannagl M."/>
            <person name="Pfeifer M."/>
            <person name="Jakobsen K.S."/>
            <person name="Wulff B.B."/>
            <person name="Steuernagel B."/>
            <person name="Mayer K.F."/>
            <person name="Olsen O.A."/>
        </authorList>
    </citation>
    <scope>NUCLEOTIDE SEQUENCE [LARGE SCALE GENOMIC DNA]</scope>
    <source>
        <strain evidence="2">cv. AL8/78</strain>
    </source>
</reference>
<dbReference type="Gramene" id="AET7Gv20325300.6">
    <property type="protein sequence ID" value="AET7Gv20325300.6"/>
    <property type="gene ID" value="AET7Gv20325300"/>
</dbReference>
<reference evidence="1" key="3">
    <citation type="journal article" date="2017" name="Nature">
        <title>Genome sequence of the progenitor of the wheat D genome Aegilops tauschii.</title>
        <authorList>
            <person name="Luo M.C."/>
            <person name="Gu Y.Q."/>
            <person name="Puiu D."/>
            <person name="Wang H."/>
            <person name="Twardziok S.O."/>
            <person name="Deal K.R."/>
            <person name="Huo N."/>
            <person name="Zhu T."/>
            <person name="Wang L."/>
            <person name="Wang Y."/>
            <person name="McGuire P.E."/>
            <person name="Liu S."/>
            <person name="Long H."/>
            <person name="Ramasamy R.K."/>
            <person name="Rodriguez J.C."/>
            <person name="Van S.L."/>
            <person name="Yuan L."/>
            <person name="Wang Z."/>
            <person name="Xia Z."/>
            <person name="Xiao L."/>
            <person name="Anderson O.D."/>
            <person name="Ouyang S."/>
            <person name="Liang Y."/>
            <person name="Zimin A.V."/>
            <person name="Pertea G."/>
            <person name="Qi P."/>
            <person name="Bennetzen J.L."/>
            <person name="Dai X."/>
            <person name="Dawson M.W."/>
            <person name="Muller H.G."/>
            <person name="Kugler K."/>
            <person name="Rivarola-Duarte L."/>
            <person name="Spannagl M."/>
            <person name="Mayer K.F.X."/>
            <person name="Lu F.H."/>
            <person name="Bevan M.W."/>
            <person name="Leroy P."/>
            <person name="Li P."/>
            <person name="You F.M."/>
            <person name="Sun Q."/>
            <person name="Liu Z."/>
            <person name="Lyons E."/>
            <person name="Wicker T."/>
            <person name="Salzberg S.L."/>
            <person name="Devos K.M."/>
            <person name="Dvorak J."/>
        </authorList>
    </citation>
    <scope>NUCLEOTIDE SEQUENCE [LARGE SCALE GENOMIC DNA]</scope>
    <source>
        <strain evidence="1">cv. AL8/78</strain>
    </source>
</reference>
<dbReference type="Proteomes" id="UP000015105">
    <property type="component" value="Chromosome 7D"/>
</dbReference>
<reference evidence="2" key="2">
    <citation type="journal article" date="2017" name="Nat. Plants">
        <title>The Aegilops tauschii genome reveals multiple impacts of transposons.</title>
        <authorList>
            <person name="Zhao G."/>
            <person name="Zou C."/>
            <person name="Li K."/>
            <person name="Wang K."/>
            <person name="Li T."/>
            <person name="Gao L."/>
            <person name="Zhang X."/>
            <person name="Wang H."/>
            <person name="Yang Z."/>
            <person name="Liu X."/>
            <person name="Jiang W."/>
            <person name="Mao L."/>
            <person name="Kong X."/>
            <person name="Jiao Y."/>
            <person name="Jia J."/>
        </authorList>
    </citation>
    <scope>NUCLEOTIDE SEQUENCE [LARGE SCALE GENOMIC DNA]</scope>
    <source>
        <strain evidence="2">cv. AL8/78</strain>
    </source>
</reference>
<evidence type="ECO:0000313" key="1">
    <source>
        <dbReference type="EnsemblPlants" id="AET7Gv20325300.6"/>
    </source>
</evidence>
<reference evidence="1" key="4">
    <citation type="submission" date="2019-03" db="UniProtKB">
        <authorList>
            <consortium name="EnsemblPlants"/>
        </authorList>
    </citation>
    <scope>IDENTIFICATION</scope>
</reference>
<dbReference type="EnsemblPlants" id="AET7Gv20325300.6">
    <property type="protein sequence ID" value="AET7Gv20325300.6"/>
    <property type="gene ID" value="AET7Gv20325300"/>
</dbReference>
<organism evidence="1 2">
    <name type="scientific">Aegilops tauschii subsp. strangulata</name>
    <name type="common">Goatgrass</name>
    <dbReference type="NCBI Taxonomy" id="200361"/>
    <lineage>
        <taxon>Eukaryota</taxon>
        <taxon>Viridiplantae</taxon>
        <taxon>Streptophyta</taxon>
        <taxon>Embryophyta</taxon>
        <taxon>Tracheophyta</taxon>
        <taxon>Spermatophyta</taxon>
        <taxon>Magnoliopsida</taxon>
        <taxon>Liliopsida</taxon>
        <taxon>Poales</taxon>
        <taxon>Poaceae</taxon>
        <taxon>BOP clade</taxon>
        <taxon>Pooideae</taxon>
        <taxon>Triticodae</taxon>
        <taxon>Triticeae</taxon>
        <taxon>Triticinae</taxon>
        <taxon>Aegilops</taxon>
    </lineage>
</organism>
<accession>A0A453QTX3</accession>
<dbReference type="AlphaFoldDB" id="A0A453QTX3"/>
<sequence>METLLYDHQVSIVQPLSFLPGHLFTEICTTCLAAISRFSWKRQSGVWGTIGDQVVLSYYRGLYTKLRYN</sequence>
<protein>
    <submittedName>
        <fullName evidence="1">Uncharacterized protein</fullName>
    </submittedName>
</protein>